<gene>
    <name evidence="1" type="ORF">UFOVP300_28</name>
</gene>
<proteinExistence type="predicted"/>
<evidence type="ECO:0000313" key="1">
    <source>
        <dbReference type="EMBL" id="CAB4136003.1"/>
    </source>
</evidence>
<dbReference type="EMBL" id="LR796307">
    <property type="protein sequence ID" value="CAB4136003.1"/>
    <property type="molecule type" value="Genomic_DNA"/>
</dbReference>
<protein>
    <submittedName>
        <fullName evidence="1">Uncharacterized protein</fullName>
    </submittedName>
</protein>
<sequence>MSKKNTDIPPRPDMDPMLGDKTIALVEWLRDYAPEEFKTTYAGRETHLGYHPEE</sequence>
<organism evidence="1">
    <name type="scientific">uncultured Caudovirales phage</name>
    <dbReference type="NCBI Taxonomy" id="2100421"/>
    <lineage>
        <taxon>Viruses</taxon>
        <taxon>Duplodnaviria</taxon>
        <taxon>Heunggongvirae</taxon>
        <taxon>Uroviricota</taxon>
        <taxon>Caudoviricetes</taxon>
        <taxon>Peduoviridae</taxon>
        <taxon>Maltschvirus</taxon>
        <taxon>Maltschvirus maltsch</taxon>
    </lineage>
</organism>
<name>A0A6J5LS61_9CAUD</name>
<accession>A0A6J5LS61</accession>
<reference evidence="1" key="1">
    <citation type="submission" date="2020-04" db="EMBL/GenBank/DDBJ databases">
        <authorList>
            <person name="Chiriac C."/>
            <person name="Salcher M."/>
            <person name="Ghai R."/>
            <person name="Kavagutti S V."/>
        </authorList>
    </citation>
    <scope>NUCLEOTIDE SEQUENCE</scope>
</reference>